<protein>
    <submittedName>
        <fullName evidence="2">Uncharacterized protein</fullName>
    </submittedName>
</protein>
<comment type="caution">
    <text evidence="2">The sequence shown here is derived from an EMBL/GenBank/DDBJ whole genome shotgun (WGS) entry which is preliminary data.</text>
</comment>
<dbReference type="AlphaFoldDB" id="A0A7W2D3Q6"/>
<name>A0A7W2D3Q6_9ACTN</name>
<dbReference type="Proteomes" id="UP000586976">
    <property type="component" value="Unassembled WGS sequence"/>
</dbReference>
<gene>
    <name evidence="2" type="ORF">H1V43_22290</name>
</gene>
<accession>A0A7W2D3Q6</accession>
<feature type="region of interest" description="Disordered" evidence="1">
    <location>
        <begin position="183"/>
        <end position="204"/>
    </location>
</feature>
<evidence type="ECO:0000313" key="3">
    <source>
        <dbReference type="Proteomes" id="UP000586976"/>
    </source>
</evidence>
<dbReference type="RefSeq" id="WP_181865710.1">
    <property type="nucleotide sequence ID" value="NZ_JACEQY010000025.1"/>
</dbReference>
<reference evidence="2 3" key="1">
    <citation type="submission" date="2020-07" db="EMBL/GenBank/DDBJ databases">
        <title>Streptomyces isolated from Indian soil.</title>
        <authorList>
            <person name="Mandal S."/>
            <person name="Maiti P.K."/>
        </authorList>
    </citation>
    <scope>NUCLEOTIDE SEQUENCE [LARGE SCALE GENOMIC DNA]</scope>
    <source>
        <strain evidence="2 3">PSKA54</strain>
    </source>
</reference>
<sequence>MDNQPDISIGVHTTYGFTARLRNGADSDLLSNTGFVPLPGQNVYTLTGTRAERFDTARLARAVELLNQARATVAIPPGILPRVAPSPRPDPDVMFGRHPELGIIATVTDGFPRAEAILLDHGFKYRAHADIFAFPAGTPNSTAMATAAVALRHLRAEGHIVAATSDITLRRSQPLVPRFGTMALTPAPSADQAEKSAHPSTMSR</sequence>
<proteinExistence type="predicted"/>
<keyword evidence="3" id="KW-1185">Reference proteome</keyword>
<evidence type="ECO:0000313" key="2">
    <source>
        <dbReference type="EMBL" id="MBA4864037.1"/>
    </source>
</evidence>
<organism evidence="2 3">
    <name type="scientific">Streptomyces himalayensis subsp. aureolus</name>
    <dbReference type="NCBI Taxonomy" id="2758039"/>
    <lineage>
        <taxon>Bacteria</taxon>
        <taxon>Bacillati</taxon>
        <taxon>Actinomycetota</taxon>
        <taxon>Actinomycetes</taxon>
        <taxon>Kitasatosporales</taxon>
        <taxon>Streptomycetaceae</taxon>
        <taxon>Streptomyces</taxon>
        <taxon>Streptomyces himalayensis</taxon>
    </lineage>
</organism>
<evidence type="ECO:0000256" key="1">
    <source>
        <dbReference type="SAM" id="MobiDB-lite"/>
    </source>
</evidence>
<dbReference type="EMBL" id="JACEQY010000025">
    <property type="protein sequence ID" value="MBA4864037.1"/>
    <property type="molecule type" value="Genomic_DNA"/>
</dbReference>